<keyword evidence="2" id="KW-1185">Reference proteome</keyword>
<organism evidence="1 2">
    <name type="scientific">Marinoscillum furvescens DSM 4134</name>
    <dbReference type="NCBI Taxonomy" id="1122208"/>
    <lineage>
        <taxon>Bacteria</taxon>
        <taxon>Pseudomonadati</taxon>
        <taxon>Bacteroidota</taxon>
        <taxon>Cytophagia</taxon>
        <taxon>Cytophagales</taxon>
        <taxon>Reichenbachiellaceae</taxon>
        <taxon>Marinoscillum</taxon>
    </lineage>
</organism>
<reference evidence="1 2" key="1">
    <citation type="submission" date="2018-07" db="EMBL/GenBank/DDBJ databases">
        <title>Genomic Encyclopedia of Type Strains, Phase IV (KMG-IV): sequencing the most valuable type-strain genomes for metagenomic binning, comparative biology and taxonomic classification.</title>
        <authorList>
            <person name="Goeker M."/>
        </authorList>
    </citation>
    <scope>NUCLEOTIDE SEQUENCE [LARGE SCALE GENOMIC DNA]</scope>
    <source>
        <strain evidence="1 2">DSM 4134</strain>
    </source>
</reference>
<gene>
    <name evidence="1" type="ORF">C7460_104285</name>
</gene>
<name>A0A3D9L5F1_MARFU</name>
<evidence type="ECO:0000313" key="1">
    <source>
        <dbReference type="EMBL" id="REE01265.1"/>
    </source>
</evidence>
<protein>
    <submittedName>
        <fullName evidence="1">Uncharacterized protein</fullName>
    </submittedName>
</protein>
<proteinExistence type="predicted"/>
<comment type="caution">
    <text evidence="1">The sequence shown here is derived from an EMBL/GenBank/DDBJ whole genome shotgun (WGS) entry which is preliminary data.</text>
</comment>
<dbReference type="AlphaFoldDB" id="A0A3D9L5F1"/>
<dbReference type="RefSeq" id="WP_115867337.1">
    <property type="nucleotide sequence ID" value="NZ_QREG01000004.1"/>
</dbReference>
<sequence length="133" mass="15187">MKTSSRPLIPFLLVIALWCPQGLDAKGGVDDTFMELSQRLEEAIEVRNFQEARNAIEQLLPLMKDVLKSDKKTLAELKKSDDPEANPEEFEEDMKRKAELYNSLKKLVNISPAALRVKAELIKKEVKEFIELS</sequence>
<accession>A0A3D9L5F1</accession>
<dbReference type="Proteomes" id="UP000256779">
    <property type="component" value="Unassembled WGS sequence"/>
</dbReference>
<dbReference type="EMBL" id="QREG01000004">
    <property type="protein sequence ID" value="REE01265.1"/>
    <property type="molecule type" value="Genomic_DNA"/>
</dbReference>
<evidence type="ECO:0000313" key="2">
    <source>
        <dbReference type="Proteomes" id="UP000256779"/>
    </source>
</evidence>